<dbReference type="EMBL" id="GBRH01187498">
    <property type="protein sequence ID" value="JAE10398.1"/>
    <property type="molecule type" value="Transcribed_RNA"/>
</dbReference>
<proteinExistence type="predicted"/>
<dbReference type="AlphaFoldDB" id="A0A0A9FQ24"/>
<sequence length="47" mass="5684">MEYQKFQNKNLNYKDYFDPHSLAGRYDLAILMNVYCVLNLISLNPRR</sequence>
<protein>
    <submittedName>
        <fullName evidence="2">Uncharacterized protein</fullName>
    </submittedName>
</protein>
<feature type="transmembrane region" description="Helical" evidence="1">
    <location>
        <begin position="23"/>
        <end position="43"/>
    </location>
</feature>
<reference evidence="2" key="1">
    <citation type="submission" date="2014-09" db="EMBL/GenBank/DDBJ databases">
        <authorList>
            <person name="Magalhaes I.L.F."/>
            <person name="Oliveira U."/>
            <person name="Santos F.R."/>
            <person name="Vidigal T.H.D.A."/>
            <person name="Brescovit A.D."/>
            <person name="Santos A.J."/>
        </authorList>
    </citation>
    <scope>NUCLEOTIDE SEQUENCE</scope>
    <source>
        <tissue evidence="2">Shoot tissue taken approximately 20 cm above the soil surface</tissue>
    </source>
</reference>
<reference evidence="2" key="2">
    <citation type="journal article" date="2015" name="Data Brief">
        <title>Shoot transcriptome of the giant reed, Arundo donax.</title>
        <authorList>
            <person name="Barrero R.A."/>
            <person name="Guerrero F.D."/>
            <person name="Moolhuijzen P."/>
            <person name="Goolsby J.A."/>
            <person name="Tidwell J."/>
            <person name="Bellgard S.E."/>
            <person name="Bellgard M.I."/>
        </authorList>
    </citation>
    <scope>NUCLEOTIDE SEQUENCE</scope>
    <source>
        <tissue evidence="2">Shoot tissue taken approximately 20 cm above the soil surface</tissue>
    </source>
</reference>
<keyword evidence="1" id="KW-0472">Membrane</keyword>
<accession>A0A0A9FQ24</accession>
<keyword evidence="1" id="KW-1133">Transmembrane helix</keyword>
<keyword evidence="1" id="KW-0812">Transmembrane</keyword>
<organism evidence="2">
    <name type="scientific">Arundo donax</name>
    <name type="common">Giant reed</name>
    <name type="synonym">Donax arundinaceus</name>
    <dbReference type="NCBI Taxonomy" id="35708"/>
    <lineage>
        <taxon>Eukaryota</taxon>
        <taxon>Viridiplantae</taxon>
        <taxon>Streptophyta</taxon>
        <taxon>Embryophyta</taxon>
        <taxon>Tracheophyta</taxon>
        <taxon>Spermatophyta</taxon>
        <taxon>Magnoliopsida</taxon>
        <taxon>Liliopsida</taxon>
        <taxon>Poales</taxon>
        <taxon>Poaceae</taxon>
        <taxon>PACMAD clade</taxon>
        <taxon>Arundinoideae</taxon>
        <taxon>Arundineae</taxon>
        <taxon>Arundo</taxon>
    </lineage>
</organism>
<evidence type="ECO:0000313" key="2">
    <source>
        <dbReference type="EMBL" id="JAE10398.1"/>
    </source>
</evidence>
<evidence type="ECO:0000256" key="1">
    <source>
        <dbReference type="SAM" id="Phobius"/>
    </source>
</evidence>
<name>A0A0A9FQ24_ARUDO</name>